<evidence type="ECO:0000313" key="9">
    <source>
        <dbReference type="Proteomes" id="UP000179812"/>
    </source>
</evidence>
<dbReference type="InterPro" id="IPR012902">
    <property type="entry name" value="N_methyl_site"/>
</dbReference>
<dbReference type="PANTHER" id="PTHR30093">
    <property type="entry name" value="GENERAL SECRETION PATHWAY PROTEIN G"/>
    <property type="match status" value="1"/>
</dbReference>
<dbReference type="GO" id="GO:0016020">
    <property type="term" value="C:membrane"/>
    <property type="evidence" value="ECO:0007669"/>
    <property type="project" value="UniProtKB-SubCell"/>
</dbReference>
<gene>
    <name evidence="8" type="ORF">A2367_02335</name>
</gene>
<comment type="subcellular location">
    <subcellularLocation>
        <location evidence="1">Membrane</location>
        <topology evidence="1">Single-pass membrane protein</topology>
    </subcellularLocation>
</comment>
<dbReference type="PRINTS" id="PR00813">
    <property type="entry name" value="BCTERIALGSPG"/>
</dbReference>
<keyword evidence="3 6" id="KW-0812">Transmembrane</keyword>
<dbReference type="Gene3D" id="3.30.700.10">
    <property type="entry name" value="Glycoprotein, Type 4 Pilin"/>
    <property type="match status" value="1"/>
</dbReference>
<dbReference type="Proteomes" id="UP000179812">
    <property type="component" value="Unassembled WGS sequence"/>
</dbReference>
<dbReference type="AlphaFoldDB" id="A0A1F7STZ4"/>
<evidence type="ECO:0000256" key="5">
    <source>
        <dbReference type="ARBA" id="ARBA00023136"/>
    </source>
</evidence>
<keyword evidence="2" id="KW-0488">Methylation</keyword>
<feature type="transmembrane region" description="Helical" evidence="6">
    <location>
        <begin position="12"/>
        <end position="33"/>
    </location>
</feature>
<reference evidence="8 9" key="1">
    <citation type="journal article" date="2016" name="Nat. Commun.">
        <title>Thousands of microbial genomes shed light on interconnected biogeochemical processes in an aquifer system.</title>
        <authorList>
            <person name="Anantharaman K."/>
            <person name="Brown C.T."/>
            <person name="Hug L.A."/>
            <person name="Sharon I."/>
            <person name="Castelle C.J."/>
            <person name="Probst A.J."/>
            <person name="Thomas B.C."/>
            <person name="Singh A."/>
            <person name="Wilkins M.J."/>
            <person name="Karaoz U."/>
            <person name="Brodie E.L."/>
            <person name="Williams K.H."/>
            <person name="Hubbard S.S."/>
            <person name="Banfield J.F."/>
        </authorList>
    </citation>
    <scope>NUCLEOTIDE SEQUENCE [LARGE SCALE GENOMIC DNA]</scope>
</reference>
<evidence type="ECO:0000256" key="6">
    <source>
        <dbReference type="SAM" id="Phobius"/>
    </source>
</evidence>
<evidence type="ECO:0000259" key="7">
    <source>
        <dbReference type="Pfam" id="PF08334"/>
    </source>
</evidence>
<name>A0A1F7STZ4_9BACT</name>
<dbReference type="PANTHER" id="PTHR30093:SF44">
    <property type="entry name" value="TYPE II SECRETION SYSTEM CORE PROTEIN G"/>
    <property type="match status" value="1"/>
</dbReference>
<keyword evidence="4 6" id="KW-1133">Transmembrane helix</keyword>
<sequence length="164" mass="18613">MKNKKGFTLIEMLIVIVIMGILTTITVAQFMTAQRKARDVQRKGDISALGKALEMYYTDYGEFPRSSLGEIQLISGEIIHWGGVFEDDGYTYMATVPTENRINSPPYQYCYVVSADQKMYGLFSNLENNLDSDYNKLNNGNPYNFCSHDYNFAIISPNARLSDL</sequence>
<evidence type="ECO:0000313" key="8">
    <source>
        <dbReference type="EMBL" id="OGL56664.1"/>
    </source>
</evidence>
<dbReference type="InterPro" id="IPR045584">
    <property type="entry name" value="Pilin-like"/>
</dbReference>
<dbReference type="GO" id="GO:0015627">
    <property type="term" value="C:type II protein secretion system complex"/>
    <property type="evidence" value="ECO:0007669"/>
    <property type="project" value="InterPro"/>
</dbReference>
<organism evidence="8 9">
    <name type="scientific">Candidatus Shapirobacteria bacterium RIFOXYB1_FULL_38_38</name>
    <dbReference type="NCBI Taxonomy" id="1802151"/>
    <lineage>
        <taxon>Bacteria</taxon>
        <taxon>Candidatus Shapironibacteriota</taxon>
    </lineage>
</organism>
<protein>
    <recommendedName>
        <fullName evidence="7">Type II secretion system protein GspG C-terminal domain-containing protein</fullName>
    </recommendedName>
</protein>
<dbReference type="Pfam" id="PF07963">
    <property type="entry name" value="N_methyl"/>
    <property type="match status" value="1"/>
</dbReference>
<dbReference type="InterPro" id="IPR000983">
    <property type="entry name" value="Bac_GSPG_pilin"/>
</dbReference>
<accession>A0A1F7STZ4</accession>
<dbReference type="SUPFAM" id="SSF54523">
    <property type="entry name" value="Pili subunits"/>
    <property type="match status" value="1"/>
</dbReference>
<evidence type="ECO:0000256" key="3">
    <source>
        <dbReference type="ARBA" id="ARBA00022692"/>
    </source>
</evidence>
<feature type="domain" description="Type II secretion system protein GspG C-terminal" evidence="7">
    <location>
        <begin position="30"/>
        <end position="124"/>
    </location>
</feature>
<evidence type="ECO:0000256" key="1">
    <source>
        <dbReference type="ARBA" id="ARBA00004167"/>
    </source>
</evidence>
<evidence type="ECO:0000256" key="2">
    <source>
        <dbReference type="ARBA" id="ARBA00022481"/>
    </source>
</evidence>
<dbReference type="PROSITE" id="PS00409">
    <property type="entry name" value="PROKAR_NTER_METHYL"/>
    <property type="match status" value="1"/>
</dbReference>
<keyword evidence="5 6" id="KW-0472">Membrane</keyword>
<evidence type="ECO:0000256" key="4">
    <source>
        <dbReference type="ARBA" id="ARBA00022989"/>
    </source>
</evidence>
<dbReference type="NCBIfam" id="TIGR02532">
    <property type="entry name" value="IV_pilin_GFxxxE"/>
    <property type="match status" value="1"/>
</dbReference>
<dbReference type="InterPro" id="IPR013545">
    <property type="entry name" value="T2SS_protein-GspG_C"/>
</dbReference>
<dbReference type="GO" id="GO:0015628">
    <property type="term" value="P:protein secretion by the type II secretion system"/>
    <property type="evidence" value="ECO:0007669"/>
    <property type="project" value="InterPro"/>
</dbReference>
<dbReference type="EMBL" id="MGDL01000036">
    <property type="protein sequence ID" value="OGL56664.1"/>
    <property type="molecule type" value="Genomic_DNA"/>
</dbReference>
<comment type="caution">
    <text evidence="8">The sequence shown here is derived from an EMBL/GenBank/DDBJ whole genome shotgun (WGS) entry which is preliminary data.</text>
</comment>
<dbReference type="Pfam" id="PF08334">
    <property type="entry name" value="T2SSG"/>
    <property type="match status" value="1"/>
</dbReference>
<proteinExistence type="predicted"/>